<sequence>MKKKISVLLAAAMLAGSLTAGVATEVQAADVSLRFLDVSPSETRQSYFEGIFQKFYDETGIEVVYESVPWDDAANRITVLGASNQLPDVMTVWSGWLGQYTQAGWVIPLDDYLADTRDEYTDAVNKLLWRSEEDRYGHVYTVPDGLMVKGVFYRKDWAEEAGLNLDPTKGWTYDEYFDAVEKLTNVDERHYGVSYRGARGALDPLLVYLQSFTGGNTYDSEGNILINSDECLEAFKTWTDQYLNGYAPEDSINWGFTEMVDNFTGGLTGTLINDSEVLPTCEANMDPEVWGVMPMPASTKDGKIYNTINAPYAYSISGNSEHPDEAWQLIEFMTNAENNIEYCKTTGEIPIKKDVENDETYGTDGPYAAFVQQMNDPNLAVPTTFGPFDYTDLHQGMFHEEIQSYLLGDIDAETALTTITDELQTRMKAYMEEHPDTIVETALTLQ</sequence>
<dbReference type="Pfam" id="PF01547">
    <property type="entry name" value="SBP_bac_1"/>
    <property type="match status" value="1"/>
</dbReference>
<dbReference type="PANTHER" id="PTHR43649:SF12">
    <property type="entry name" value="DIACETYLCHITOBIOSE BINDING PROTEIN DASA"/>
    <property type="match status" value="1"/>
</dbReference>
<name>A0A9D2DSC8_9FIRM</name>
<dbReference type="EMBL" id="DXBU01000074">
    <property type="protein sequence ID" value="HIZ22218.1"/>
    <property type="molecule type" value="Genomic_DNA"/>
</dbReference>
<gene>
    <name evidence="2" type="ORF">IAA21_05400</name>
</gene>
<dbReference type="CDD" id="cd13585">
    <property type="entry name" value="PBP2_TMBP_like"/>
    <property type="match status" value="1"/>
</dbReference>
<dbReference type="SUPFAM" id="SSF53850">
    <property type="entry name" value="Periplasmic binding protein-like II"/>
    <property type="match status" value="1"/>
</dbReference>
<dbReference type="AlphaFoldDB" id="A0A9D2DSC8"/>
<accession>A0A9D2DSC8</accession>
<keyword evidence="1" id="KW-0732">Signal</keyword>
<reference evidence="2" key="2">
    <citation type="submission" date="2021-04" db="EMBL/GenBank/DDBJ databases">
        <authorList>
            <person name="Gilroy R."/>
        </authorList>
    </citation>
    <scope>NUCLEOTIDE SEQUENCE</scope>
    <source>
        <strain evidence="2">14324</strain>
    </source>
</reference>
<dbReference type="InterPro" id="IPR050490">
    <property type="entry name" value="Bact_solute-bd_prot1"/>
</dbReference>
<evidence type="ECO:0000256" key="1">
    <source>
        <dbReference type="SAM" id="SignalP"/>
    </source>
</evidence>
<protein>
    <submittedName>
        <fullName evidence="2">Sugar ABC transporter substrate-binding protein</fullName>
    </submittedName>
</protein>
<feature type="chain" id="PRO_5038996828" evidence="1">
    <location>
        <begin position="21"/>
        <end position="446"/>
    </location>
</feature>
<dbReference type="Gene3D" id="3.40.190.10">
    <property type="entry name" value="Periplasmic binding protein-like II"/>
    <property type="match status" value="1"/>
</dbReference>
<dbReference type="PANTHER" id="PTHR43649">
    <property type="entry name" value="ARABINOSE-BINDING PROTEIN-RELATED"/>
    <property type="match status" value="1"/>
</dbReference>
<organism evidence="2 3">
    <name type="scientific">Candidatus Blautia faecigallinarum</name>
    <dbReference type="NCBI Taxonomy" id="2838488"/>
    <lineage>
        <taxon>Bacteria</taxon>
        <taxon>Bacillati</taxon>
        <taxon>Bacillota</taxon>
        <taxon>Clostridia</taxon>
        <taxon>Lachnospirales</taxon>
        <taxon>Lachnospiraceae</taxon>
        <taxon>Blautia</taxon>
    </lineage>
</organism>
<evidence type="ECO:0000313" key="2">
    <source>
        <dbReference type="EMBL" id="HIZ22218.1"/>
    </source>
</evidence>
<comment type="caution">
    <text evidence="2">The sequence shown here is derived from an EMBL/GenBank/DDBJ whole genome shotgun (WGS) entry which is preliminary data.</text>
</comment>
<dbReference type="InterPro" id="IPR006059">
    <property type="entry name" value="SBP"/>
</dbReference>
<proteinExistence type="predicted"/>
<evidence type="ECO:0000313" key="3">
    <source>
        <dbReference type="Proteomes" id="UP000824041"/>
    </source>
</evidence>
<reference evidence="2" key="1">
    <citation type="journal article" date="2021" name="PeerJ">
        <title>Extensive microbial diversity within the chicken gut microbiome revealed by metagenomics and culture.</title>
        <authorList>
            <person name="Gilroy R."/>
            <person name="Ravi A."/>
            <person name="Getino M."/>
            <person name="Pursley I."/>
            <person name="Horton D.L."/>
            <person name="Alikhan N.F."/>
            <person name="Baker D."/>
            <person name="Gharbi K."/>
            <person name="Hall N."/>
            <person name="Watson M."/>
            <person name="Adriaenssens E.M."/>
            <person name="Foster-Nyarko E."/>
            <person name="Jarju S."/>
            <person name="Secka A."/>
            <person name="Antonio M."/>
            <person name="Oren A."/>
            <person name="Chaudhuri R.R."/>
            <person name="La Ragione R."/>
            <person name="Hildebrand F."/>
            <person name="Pallen M.J."/>
        </authorList>
    </citation>
    <scope>NUCLEOTIDE SEQUENCE</scope>
    <source>
        <strain evidence="2">14324</strain>
    </source>
</reference>
<dbReference type="Proteomes" id="UP000824041">
    <property type="component" value="Unassembled WGS sequence"/>
</dbReference>
<feature type="signal peptide" evidence="1">
    <location>
        <begin position="1"/>
        <end position="20"/>
    </location>
</feature>